<dbReference type="RefSeq" id="WP_192008183.1">
    <property type="nucleotide sequence ID" value="NZ_JACYTQ010000001.1"/>
</dbReference>
<protein>
    <submittedName>
        <fullName evidence="2">DUF4843 domain-containing protein</fullName>
    </submittedName>
</protein>
<evidence type="ECO:0000313" key="2">
    <source>
        <dbReference type="EMBL" id="MBD8487749.1"/>
    </source>
</evidence>
<comment type="caution">
    <text evidence="2">The sequence shown here is derived from an EMBL/GenBank/DDBJ whole genome shotgun (WGS) entry which is preliminary data.</text>
</comment>
<proteinExistence type="predicted"/>
<dbReference type="Pfam" id="PF16132">
    <property type="entry name" value="DUF4843"/>
    <property type="match status" value="1"/>
</dbReference>
<keyword evidence="1" id="KW-0732">Signal</keyword>
<dbReference type="EMBL" id="JACYTQ010000001">
    <property type="protein sequence ID" value="MBD8487749.1"/>
    <property type="molecule type" value="Genomic_DNA"/>
</dbReference>
<feature type="signal peptide" evidence="1">
    <location>
        <begin position="1"/>
        <end position="19"/>
    </location>
</feature>
<dbReference type="InterPro" id="IPR032299">
    <property type="entry name" value="DUF4843"/>
</dbReference>
<dbReference type="Proteomes" id="UP000647133">
    <property type="component" value="Unassembled WGS sequence"/>
</dbReference>
<gene>
    <name evidence="2" type="ORF">IFO69_03205</name>
</gene>
<evidence type="ECO:0000313" key="3">
    <source>
        <dbReference type="Proteomes" id="UP000647133"/>
    </source>
</evidence>
<evidence type="ECO:0000256" key="1">
    <source>
        <dbReference type="SAM" id="SignalP"/>
    </source>
</evidence>
<accession>A0ABR9AGV6</accession>
<name>A0ABR9AGV6_9BACT</name>
<organism evidence="2 3">
    <name type="scientific">Echinicola arenosa</name>
    <dbReference type="NCBI Taxonomy" id="2774144"/>
    <lineage>
        <taxon>Bacteria</taxon>
        <taxon>Pseudomonadati</taxon>
        <taxon>Bacteroidota</taxon>
        <taxon>Cytophagia</taxon>
        <taxon>Cytophagales</taxon>
        <taxon>Cyclobacteriaceae</taxon>
        <taxon>Echinicola</taxon>
    </lineage>
</organism>
<feature type="chain" id="PRO_5047485203" evidence="1">
    <location>
        <begin position="20"/>
        <end position="251"/>
    </location>
</feature>
<keyword evidence="3" id="KW-1185">Reference proteome</keyword>
<sequence length="251" mass="28351">MKKSILNIFLLLTVVLCWSCVEDELNTFQNEDSIYFPMSTEGTSQNPNMDSLFYSVGLVPTTFTDSLISIPVKVLGRVADEDRSFTVELGQGTTAQEGTDFEFVNEHVIPAGEVSATIDIRLIKTEEIAEDTVVIKLKLLADEHFKSEMTTYVDRYGQEQLSHVGLDIYLSGVLQQPEDWFEPYLGKFSSKKFFLMVDVLGFDPLIYTGDVALSKSQYFGVVMKRYLDQQKALGNTIYEEDGTEMEMGVYI</sequence>
<reference evidence="2 3" key="1">
    <citation type="submission" date="2020-09" db="EMBL/GenBank/DDBJ databases">
        <title>Echinicola sp. CAU 1574 isolated from sand of Sido Beach.</title>
        <authorList>
            <person name="Kim W."/>
        </authorList>
    </citation>
    <scope>NUCLEOTIDE SEQUENCE [LARGE SCALE GENOMIC DNA]</scope>
    <source>
        <strain evidence="2 3">CAU 1574</strain>
    </source>
</reference>